<evidence type="ECO:0000256" key="1">
    <source>
        <dbReference type="ARBA" id="ARBA00012528"/>
    </source>
</evidence>
<dbReference type="PANTHER" id="PTHR45138:SF9">
    <property type="entry name" value="DIGUANYLATE CYCLASE DGCM-RELATED"/>
    <property type="match status" value="1"/>
</dbReference>
<dbReference type="InterPro" id="IPR043128">
    <property type="entry name" value="Rev_trsase/Diguanyl_cyclase"/>
</dbReference>
<keyword evidence="3" id="KW-1133">Transmembrane helix</keyword>
<dbReference type="EMBL" id="AP025730">
    <property type="protein sequence ID" value="BDI04529.1"/>
    <property type="molecule type" value="Genomic_DNA"/>
</dbReference>
<evidence type="ECO:0000313" key="5">
    <source>
        <dbReference type="EMBL" id="BDI04529.1"/>
    </source>
</evidence>
<name>A0ABM7YJD3_9BURK</name>
<dbReference type="InterPro" id="IPR029787">
    <property type="entry name" value="Nucleotide_cyclase"/>
</dbReference>
<keyword evidence="6" id="KW-1185">Reference proteome</keyword>
<organism evidence="5 6">
    <name type="scientific">Sphaerotilus microaerophilus</name>
    <dbReference type="NCBI Taxonomy" id="2914710"/>
    <lineage>
        <taxon>Bacteria</taxon>
        <taxon>Pseudomonadati</taxon>
        <taxon>Pseudomonadota</taxon>
        <taxon>Betaproteobacteria</taxon>
        <taxon>Burkholderiales</taxon>
        <taxon>Sphaerotilaceae</taxon>
        <taxon>Sphaerotilus</taxon>
    </lineage>
</organism>
<comment type="catalytic activity">
    <reaction evidence="2">
        <text>2 GTP = 3',3'-c-di-GMP + 2 diphosphate</text>
        <dbReference type="Rhea" id="RHEA:24898"/>
        <dbReference type="ChEBI" id="CHEBI:33019"/>
        <dbReference type="ChEBI" id="CHEBI:37565"/>
        <dbReference type="ChEBI" id="CHEBI:58805"/>
        <dbReference type="EC" id="2.7.7.65"/>
    </reaction>
</comment>
<feature type="transmembrane region" description="Helical" evidence="3">
    <location>
        <begin position="58"/>
        <end position="79"/>
    </location>
</feature>
<feature type="transmembrane region" description="Helical" evidence="3">
    <location>
        <begin position="116"/>
        <end position="138"/>
    </location>
</feature>
<dbReference type="Pfam" id="PF00990">
    <property type="entry name" value="GGDEF"/>
    <property type="match status" value="1"/>
</dbReference>
<dbReference type="PROSITE" id="PS50887">
    <property type="entry name" value="GGDEF"/>
    <property type="match status" value="1"/>
</dbReference>
<dbReference type="InterPro" id="IPR050469">
    <property type="entry name" value="Diguanylate_Cyclase"/>
</dbReference>
<accession>A0ABM7YJD3</accession>
<dbReference type="EC" id="2.7.7.65" evidence="1"/>
<gene>
    <name evidence="5" type="ORF">CATMQ487_14990</name>
</gene>
<feature type="transmembrane region" description="Helical" evidence="3">
    <location>
        <begin position="33"/>
        <end position="52"/>
    </location>
</feature>
<evidence type="ECO:0000256" key="3">
    <source>
        <dbReference type="SAM" id="Phobius"/>
    </source>
</evidence>
<dbReference type="Gene3D" id="3.30.70.270">
    <property type="match status" value="1"/>
</dbReference>
<reference evidence="5" key="1">
    <citation type="submission" date="2022-04" db="EMBL/GenBank/DDBJ databases">
        <title>Whole genome sequence of Sphaerotilus sp. FB-5.</title>
        <authorList>
            <person name="Takeda M."/>
            <person name="Narihara S."/>
            <person name="Akimoto M."/>
            <person name="Akimoto R."/>
            <person name="Nishiyashiki S."/>
            <person name="Murakami T."/>
        </authorList>
    </citation>
    <scope>NUCLEOTIDE SEQUENCE</scope>
    <source>
        <strain evidence="5">FB-5</strain>
    </source>
</reference>
<proteinExistence type="predicted"/>
<dbReference type="NCBIfam" id="TIGR00254">
    <property type="entry name" value="GGDEF"/>
    <property type="match status" value="1"/>
</dbReference>
<dbReference type="CDD" id="cd01949">
    <property type="entry name" value="GGDEF"/>
    <property type="match status" value="1"/>
</dbReference>
<sequence length="400" mass="43262">MSALLQLTCFQMLIYAGMWIAGWVIVGEERRAVLHWLGFNLLLAVGLGLVSLRPAGDPWLTVVLANLVLAGAFLLLYRGGALFLRLPTRDVEATMLMLSCAAFAVWTGPVPTGPGWVHPGAATAALIGWVLLAASWRSRGALAEQFGPRTAWVALAPQVVYGIVQGIRAWQIFTLNASVVQLQTQSASNQALVYVSMLSAAVFNLVFMFLIVLRLMGRLTYMVEHDGLTGLLNRRAIETLLEREWVRWRRMGQPFTVMALDLDHFKQINDRWGHPAGDAVLRSTASLLRREVREVDSVGRVGGEEFLVLMPGCAPASAAYVAERLRGVLRARPVDVGAAEPVTVTGSIGVAAVESTDIDLEHLLRRADAALYLAKAQGRDRVVCAAAASGPVPATPVPAI</sequence>
<dbReference type="SUPFAM" id="SSF55073">
    <property type="entry name" value="Nucleotide cyclase"/>
    <property type="match status" value="1"/>
</dbReference>
<evidence type="ECO:0000313" key="6">
    <source>
        <dbReference type="Proteomes" id="UP001057498"/>
    </source>
</evidence>
<dbReference type="InterPro" id="IPR000160">
    <property type="entry name" value="GGDEF_dom"/>
</dbReference>
<evidence type="ECO:0000256" key="2">
    <source>
        <dbReference type="ARBA" id="ARBA00034247"/>
    </source>
</evidence>
<feature type="transmembrane region" description="Helical" evidence="3">
    <location>
        <begin position="6"/>
        <end position="26"/>
    </location>
</feature>
<dbReference type="RefSeq" id="WP_251972642.1">
    <property type="nucleotide sequence ID" value="NZ_AP025730.1"/>
</dbReference>
<dbReference type="PANTHER" id="PTHR45138">
    <property type="entry name" value="REGULATORY COMPONENTS OF SENSORY TRANSDUCTION SYSTEM"/>
    <property type="match status" value="1"/>
</dbReference>
<protein>
    <recommendedName>
        <fullName evidence="1">diguanylate cyclase</fullName>
        <ecNumber evidence="1">2.7.7.65</ecNumber>
    </recommendedName>
</protein>
<keyword evidence="3" id="KW-0812">Transmembrane</keyword>
<feature type="domain" description="GGDEF" evidence="4">
    <location>
        <begin position="253"/>
        <end position="387"/>
    </location>
</feature>
<evidence type="ECO:0000259" key="4">
    <source>
        <dbReference type="PROSITE" id="PS50887"/>
    </source>
</evidence>
<feature type="transmembrane region" description="Helical" evidence="3">
    <location>
        <begin position="191"/>
        <end position="213"/>
    </location>
</feature>
<feature type="transmembrane region" description="Helical" evidence="3">
    <location>
        <begin position="91"/>
        <end position="110"/>
    </location>
</feature>
<dbReference type="SMART" id="SM00267">
    <property type="entry name" value="GGDEF"/>
    <property type="match status" value="1"/>
</dbReference>
<keyword evidence="3" id="KW-0472">Membrane</keyword>
<dbReference type="Proteomes" id="UP001057498">
    <property type="component" value="Chromosome"/>
</dbReference>